<dbReference type="EMBL" id="JBHUDL010000006">
    <property type="protein sequence ID" value="MFD1632974.1"/>
    <property type="molecule type" value="Genomic_DNA"/>
</dbReference>
<reference evidence="3 4" key="1">
    <citation type="journal article" date="2019" name="Int. J. Syst. Evol. Microbiol.">
        <title>The Global Catalogue of Microorganisms (GCM) 10K type strain sequencing project: providing services to taxonomists for standard genome sequencing and annotation.</title>
        <authorList>
            <consortium name="The Broad Institute Genomics Platform"/>
            <consortium name="The Broad Institute Genome Sequencing Center for Infectious Disease"/>
            <person name="Wu L."/>
            <person name="Ma J."/>
        </authorList>
    </citation>
    <scope>NUCLEOTIDE SEQUENCE [LARGE SCALE GENOMIC DNA]</scope>
    <source>
        <strain evidence="3 4">CGMCC 1.10594</strain>
    </source>
</reference>
<dbReference type="SUPFAM" id="SSF53649">
    <property type="entry name" value="Alkaline phosphatase-like"/>
    <property type="match status" value="1"/>
</dbReference>
<sequence>MNVLLVVLDSVRAANCSLYGYPRATTPTLDSLAGEATVYTQARAPSNWSLPSHVSLFTGLPAAAHAVTVHDALEPGHTVWDDLASTGVETGLFTGNGFVASHPVGLDVPFDTVVTTADERVDGERVDGFYYADALLDWTSERTEWAACLNLMDAHRPYEPRPEHDRWGDRAAWRLQAELPVRWEFPVHGGEIPYWQLAGLESLYDGGIRQADAVLGTVLTELRARGEYDDTLLVVCGDHGEGFGEFGLLADQPRAAAHIVPTTENLLHVPLVVKQPRQRRPRTVTDPATLTAVRDVVDAAHEGRRATCARERVLASKQPVTGDLRRRYEAAVDDADPFLKESRVVYQATDNGVRKTYSWGEAVGTVDVRSASAVGTVRKGDPERLSTAFASVEDAGVRRIGDGDPTGETREQLAALGYF</sequence>
<dbReference type="InterPro" id="IPR000595">
    <property type="entry name" value="cNMP-bd_dom"/>
</dbReference>
<comment type="PTM">
    <text evidence="1">The conversion to 3-oxoalanine (also known as C-formylglycine, FGly), of a serine or cysteine residue in prokaryotes and of a cysteine residue in eukaryotes, is critical for catalytic activity.</text>
</comment>
<dbReference type="Proteomes" id="UP001597075">
    <property type="component" value="Unassembled WGS sequence"/>
</dbReference>
<evidence type="ECO:0000313" key="4">
    <source>
        <dbReference type="Proteomes" id="UP001597075"/>
    </source>
</evidence>
<feature type="modified residue" description="3-oxoalanine (Ser)" evidence="1">
    <location>
        <position position="49"/>
    </location>
</feature>
<dbReference type="InterPro" id="IPR017850">
    <property type="entry name" value="Alkaline_phosphatase_core_sf"/>
</dbReference>
<dbReference type="PANTHER" id="PTHR43751">
    <property type="entry name" value="SULFATASE"/>
    <property type="match status" value="1"/>
</dbReference>
<evidence type="ECO:0000313" key="3">
    <source>
        <dbReference type="EMBL" id="MFD1632974.1"/>
    </source>
</evidence>
<dbReference type="InterPro" id="IPR000917">
    <property type="entry name" value="Sulfatase_N"/>
</dbReference>
<dbReference type="RefSeq" id="WP_256406770.1">
    <property type="nucleotide sequence ID" value="NZ_CP187151.1"/>
</dbReference>
<organism evidence="3 4">
    <name type="scientific">Haloplanus ruber</name>
    <dbReference type="NCBI Taxonomy" id="869892"/>
    <lineage>
        <taxon>Archaea</taxon>
        <taxon>Methanobacteriati</taxon>
        <taxon>Methanobacteriota</taxon>
        <taxon>Stenosarchaea group</taxon>
        <taxon>Halobacteria</taxon>
        <taxon>Halobacteriales</taxon>
        <taxon>Haloferacaceae</taxon>
        <taxon>Haloplanus</taxon>
    </lineage>
</organism>
<protein>
    <submittedName>
        <fullName evidence="3">Sulfatase</fullName>
    </submittedName>
</protein>
<evidence type="ECO:0000259" key="2">
    <source>
        <dbReference type="PROSITE" id="PS50042"/>
    </source>
</evidence>
<name>A0ABD6CV06_9EURY</name>
<accession>A0ABD6CV06</accession>
<dbReference type="CDD" id="cd16148">
    <property type="entry name" value="sulfatase_like"/>
    <property type="match status" value="1"/>
</dbReference>
<feature type="domain" description="Cyclic nucleotide-binding" evidence="2">
    <location>
        <begin position="240"/>
        <end position="256"/>
    </location>
</feature>
<dbReference type="InterPro" id="IPR052701">
    <property type="entry name" value="GAG_Ulvan_Degrading_Sulfatases"/>
</dbReference>
<proteinExistence type="predicted"/>
<dbReference type="Gene3D" id="3.40.720.10">
    <property type="entry name" value="Alkaline Phosphatase, subunit A"/>
    <property type="match status" value="1"/>
</dbReference>
<keyword evidence="4" id="KW-1185">Reference proteome</keyword>
<gene>
    <name evidence="3" type="ORF">ACFSBJ_04395</name>
</gene>
<dbReference type="PROSITE" id="PS50042">
    <property type="entry name" value="CNMP_BINDING_3"/>
    <property type="match status" value="1"/>
</dbReference>
<dbReference type="Pfam" id="PF00884">
    <property type="entry name" value="Sulfatase"/>
    <property type="match status" value="1"/>
</dbReference>
<comment type="caution">
    <text evidence="3">The sequence shown here is derived from an EMBL/GenBank/DDBJ whole genome shotgun (WGS) entry which is preliminary data.</text>
</comment>
<dbReference type="PANTHER" id="PTHR43751:SF3">
    <property type="entry name" value="SULFATASE N-TERMINAL DOMAIN-CONTAINING PROTEIN"/>
    <property type="match status" value="1"/>
</dbReference>
<dbReference type="AlphaFoldDB" id="A0ABD6CV06"/>
<evidence type="ECO:0000256" key="1">
    <source>
        <dbReference type="PIRSR" id="PIRSR600917-52"/>
    </source>
</evidence>